<name>A0A858SSE6_9RHOB</name>
<accession>A0A858SSE6</accession>
<reference evidence="1 2" key="1">
    <citation type="submission" date="2020-02" db="EMBL/GenBank/DDBJ databases">
        <title>Genome sequence of Roseobacter ponti.</title>
        <authorList>
            <person name="Hollensteiner J."/>
            <person name="Schneider D."/>
            <person name="Poehlein A."/>
            <person name="Daniel R."/>
        </authorList>
    </citation>
    <scope>NUCLEOTIDE SEQUENCE [LARGE SCALE GENOMIC DNA]</scope>
    <source>
        <strain evidence="1 2">DSM 106830</strain>
    </source>
</reference>
<dbReference type="RefSeq" id="WP_169640054.1">
    <property type="nucleotide sequence ID" value="NZ_CP048788.1"/>
</dbReference>
<dbReference type="EMBL" id="CP048788">
    <property type="protein sequence ID" value="QJF50838.1"/>
    <property type="molecule type" value="Genomic_DNA"/>
</dbReference>
<protein>
    <submittedName>
        <fullName evidence="1">Uncharacterized protein</fullName>
    </submittedName>
</protein>
<dbReference type="Proteomes" id="UP000503308">
    <property type="component" value="Chromosome"/>
</dbReference>
<evidence type="ECO:0000313" key="1">
    <source>
        <dbReference type="EMBL" id="QJF50838.1"/>
    </source>
</evidence>
<dbReference type="KEGG" id="rpon:G3256_06540"/>
<proteinExistence type="predicted"/>
<keyword evidence="2" id="KW-1185">Reference proteome</keyword>
<gene>
    <name evidence="1" type="ORF">G3256_06540</name>
</gene>
<organism evidence="1 2">
    <name type="scientific">Roseobacter ponti</name>
    <dbReference type="NCBI Taxonomy" id="1891787"/>
    <lineage>
        <taxon>Bacteria</taxon>
        <taxon>Pseudomonadati</taxon>
        <taxon>Pseudomonadota</taxon>
        <taxon>Alphaproteobacteria</taxon>
        <taxon>Rhodobacterales</taxon>
        <taxon>Roseobacteraceae</taxon>
        <taxon>Roseobacter</taxon>
    </lineage>
</organism>
<evidence type="ECO:0000313" key="2">
    <source>
        <dbReference type="Proteomes" id="UP000503308"/>
    </source>
</evidence>
<sequence length="127" mass="14809">MFIRFETEVRDPCSRTNEGIFCAAGDVLFDGPHATLSWQISELLRLRDWFNTHLNCPDRLWYRPGRRGEISGVCWFRDTAGDHVTRARYMAWLLNDVGCGVVERRARRPGRILWEDVHQIVASPHLL</sequence>
<dbReference type="AlphaFoldDB" id="A0A858SSE6"/>